<evidence type="ECO:0000259" key="9">
    <source>
        <dbReference type="Pfam" id="PF01757"/>
    </source>
</evidence>
<protein>
    <submittedName>
        <fullName evidence="11">Membrane protein</fullName>
    </submittedName>
</protein>
<keyword evidence="2" id="KW-1003">Cell membrane</keyword>
<evidence type="ECO:0000259" key="10">
    <source>
        <dbReference type="Pfam" id="PF19040"/>
    </source>
</evidence>
<evidence type="ECO:0000313" key="12">
    <source>
        <dbReference type="Proteomes" id="UP000636793"/>
    </source>
</evidence>
<dbReference type="GO" id="GO:0016747">
    <property type="term" value="F:acyltransferase activity, transferring groups other than amino-acyl groups"/>
    <property type="evidence" value="ECO:0007669"/>
    <property type="project" value="InterPro"/>
</dbReference>
<reference evidence="11" key="2">
    <citation type="submission" date="2020-09" db="EMBL/GenBank/DDBJ databases">
        <authorList>
            <person name="Sun Q."/>
            <person name="Zhou Y."/>
        </authorList>
    </citation>
    <scope>NUCLEOTIDE SEQUENCE</scope>
    <source>
        <strain evidence="11">CGMCC 1.15085</strain>
    </source>
</reference>
<feature type="transmembrane region" description="Helical" evidence="8">
    <location>
        <begin position="150"/>
        <end position="166"/>
    </location>
</feature>
<reference evidence="11" key="1">
    <citation type="journal article" date="2014" name="Int. J. Syst. Evol. Microbiol.">
        <title>Complete genome sequence of Corynebacterium casei LMG S-19264T (=DSM 44701T), isolated from a smear-ripened cheese.</title>
        <authorList>
            <consortium name="US DOE Joint Genome Institute (JGI-PGF)"/>
            <person name="Walter F."/>
            <person name="Albersmeier A."/>
            <person name="Kalinowski J."/>
            <person name="Ruckert C."/>
        </authorList>
    </citation>
    <scope>NUCLEOTIDE SEQUENCE</scope>
    <source>
        <strain evidence="11">CGMCC 1.15085</strain>
    </source>
</reference>
<feature type="transmembrane region" description="Helical" evidence="8">
    <location>
        <begin position="36"/>
        <end position="57"/>
    </location>
</feature>
<evidence type="ECO:0000256" key="7">
    <source>
        <dbReference type="ARBA" id="ARBA00023315"/>
    </source>
</evidence>
<evidence type="ECO:0000313" key="11">
    <source>
        <dbReference type="EMBL" id="GGB33518.1"/>
    </source>
</evidence>
<dbReference type="InterPro" id="IPR043968">
    <property type="entry name" value="SGNH"/>
</dbReference>
<keyword evidence="12" id="KW-1185">Reference proteome</keyword>
<dbReference type="AlphaFoldDB" id="A0A916T6G7"/>
<keyword evidence="5 8" id="KW-1133">Transmembrane helix</keyword>
<dbReference type="Pfam" id="PF01757">
    <property type="entry name" value="Acyl_transf_3"/>
    <property type="match status" value="1"/>
</dbReference>
<evidence type="ECO:0000256" key="3">
    <source>
        <dbReference type="ARBA" id="ARBA00022679"/>
    </source>
</evidence>
<dbReference type="InterPro" id="IPR050879">
    <property type="entry name" value="Acyltransferase_3"/>
</dbReference>
<feature type="transmembrane region" description="Helical" evidence="8">
    <location>
        <begin position="78"/>
        <end position="98"/>
    </location>
</feature>
<dbReference type="InterPro" id="IPR002656">
    <property type="entry name" value="Acyl_transf_3_dom"/>
</dbReference>
<evidence type="ECO:0000256" key="1">
    <source>
        <dbReference type="ARBA" id="ARBA00004651"/>
    </source>
</evidence>
<feature type="transmembrane region" description="Helical" evidence="8">
    <location>
        <begin position="12"/>
        <end position="30"/>
    </location>
</feature>
<evidence type="ECO:0000256" key="2">
    <source>
        <dbReference type="ARBA" id="ARBA00022475"/>
    </source>
</evidence>
<evidence type="ECO:0000256" key="8">
    <source>
        <dbReference type="SAM" id="Phobius"/>
    </source>
</evidence>
<name>A0A916T6G7_9MICO</name>
<keyword evidence="4 8" id="KW-0812">Transmembrane</keyword>
<feature type="domain" description="Acyltransferase 3" evidence="9">
    <location>
        <begin position="11"/>
        <end position="347"/>
    </location>
</feature>
<dbReference type="GO" id="GO:0005886">
    <property type="term" value="C:plasma membrane"/>
    <property type="evidence" value="ECO:0007669"/>
    <property type="project" value="UniProtKB-SubCell"/>
</dbReference>
<dbReference type="Proteomes" id="UP000636793">
    <property type="component" value="Unassembled WGS sequence"/>
</dbReference>
<feature type="transmembrane region" description="Helical" evidence="8">
    <location>
        <begin position="171"/>
        <end position="189"/>
    </location>
</feature>
<organism evidence="11 12">
    <name type="scientific">Flexivirga endophytica</name>
    <dbReference type="NCBI Taxonomy" id="1849103"/>
    <lineage>
        <taxon>Bacteria</taxon>
        <taxon>Bacillati</taxon>
        <taxon>Actinomycetota</taxon>
        <taxon>Actinomycetes</taxon>
        <taxon>Micrococcales</taxon>
        <taxon>Dermacoccaceae</taxon>
        <taxon>Flexivirga</taxon>
    </lineage>
</organism>
<dbReference type="PANTHER" id="PTHR23028:SF53">
    <property type="entry name" value="ACYL_TRANSF_3 DOMAIN-CONTAINING PROTEIN"/>
    <property type="match status" value="1"/>
</dbReference>
<gene>
    <name evidence="11" type="ORF">GCM10011492_25170</name>
</gene>
<keyword evidence="3" id="KW-0808">Transferase</keyword>
<comment type="subcellular location">
    <subcellularLocation>
        <location evidence="1">Cell membrane</location>
        <topology evidence="1">Multi-pass membrane protein</topology>
    </subcellularLocation>
</comment>
<dbReference type="EMBL" id="BMHI01000004">
    <property type="protein sequence ID" value="GGB33518.1"/>
    <property type="molecule type" value="Genomic_DNA"/>
</dbReference>
<evidence type="ECO:0000256" key="4">
    <source>
        <dbReference type="ARBA" id="ARBA00022692"/>
    </source>
</evidence>
<keyword evidence="7" id="KW-0012">Acyltransferase</keyword>
<dbReference type="Pfam" id="PF19040">
    <property type="entry name" value="SGNH"/>
    <property type="match status" value="1"/>
</dbReference>
<dbReference type="Gene3D" id="3.40.50.1110">
    <property type="entry name" value="SGNH hydrolase"/>
    <property type="match status" value="1"/>
</dbReference>
<dbReference type="PANTHER" id="PTHR23028">
    <property type="entry name" value="ACETYLTRANSFERASE"/>
    <property type="match status" value="1"/>
</dbReference>
<dbReference type="InterPro" id="IPR036514">
    <property type="entry name" value="SGNH_hydro_sf"/>
</dbReference>
<proteinExistence type="predicted"/>
<evidence type="ECO:0000256" key="5">
    <source>
        <dbReference type="ARBA" id="ARBA00022989"/>
    </source>
</evidence>
<evidence type="ECO:0000256" key="6">
    <source>
        <dbReference type="ARBA" id="ARBA00023136"/>
    </source>
</evidence>
<keyword evidence="6 8" id="KW-0472">Membrane</keyword>
<dbReference type="GO" id="GO:0009103">
    <property type="term" value="P:lipopolysaccharide biosynthetic process"/>
    <property type="evidence" value="ECO:0007669"/>
    <property type="project" value="TreeGrafter"/>
</dbReference>
<comment type="caution">
    <text evidence="11">The sequence shown here is derived from an EMBL/GenBank/DDBJ whole genome shotgun (WGS) entry which is preliminary data.</text>
</comment>
<accession>A0A916T6G7</accession>
<sequence>MKNASSTGRVDALDGIRGVLVIFLLSYHFGLSRLSGAWLTLNVFFVLSGFLIVRLLVQERARSGRIDFLAFYARRARRLLPALAVLLAAVLVYGLAFASESQRATMRWDVLGTMFYFMNWRLISQSDQYFVHFTEPSVLQHAWSLSVEEQFYLVAPLLVLALMALLRTRRALIAVLVGLAVVSAGWMAYVGVGSDLARSHLYYGTDTRAQSLLLGAALGVASAHLGRNAQSYSVPVKQVQIIGWAAFALTVLSFVVAAPQTTLMADGGMFVLSLITVVWVWATADERGGSMQRVLGWRPLAGLGRISYGAYLYHWPIGLWVEQALPDAPVWQRVLLAFPLSIGVATLSYQRIERPIHDRGWRVVVGGPIKARTVAVGIAVALAVGALGVHGNPAAAAESPNVSAPTPDLVRGQAAYEASDGKRTIALFGDSVPDRLAKDFPSSDYRNLEVVDAASSGCDLLDVPYLNPGNGDREPLRKDCVAFKKKWPQQLEGTGTELLLVIPSRLLQFPHQLDGKARTWGDPVYDRAVEKQLDVVAAGAERAGAGVAMVTMPCYDEKSAAGVFLKTMREHSPQSLRSFAHPAQLNAIVRKWARAHGAPVIDLKDAVCGSGDSPKRPGGYSLYADGVHFSPWGAKVVWKWLVPQAVRLLGEKS</sequence>
<feature type="transmembrane region" description="Helical" evidence="8">
    <location>
        <begin position="239"/>
        <end position="257"/>
    </location>
</feature>
<feature type="domain" description="SGNH" evidence="10">
    <location>
        <begin position="416"/>
        <end position="637"/>
    </location>
</feature>
<dbReference type="SUPFAM" id="SSF52266">
    <property type="entry name" value="SGNH hydrolase"/>
    <property type="match status" value="1"/>
</dbReference>
<feature type="transmembrane region" description="Helical" evidence="8">
    <location>
        <begin position="263"/>
        <end position="282"/>
    </location>
</feature>